<reference evidence="2 3" key="1">
    <citation type="submission" date="2013-03" db="EMBL/GenBank/DDBJ databases">
        <authorList>
            <person name="Le V."/>
        </authorList>
    </citation>
    <scope>NUCLEOTIDE SEQUENCE [LARGE SCALE GENOMIC DNA]</scope>
    <source>
        <strain evidence="2 3">BiD32</strain>
    </source>
</reference>
<protein>
    <submittedName>
        <fullName evidence="2">Uncharacterized protein</fullName>
    </submittedName>
</protein>
<comment type="caution">
    <text evidence="2">The sequence shown here is derived from an EMBL/GenBank/DDBJ whole genome shotgun (WGS) entry which is preliminary data.</text>
</comment>
<accession>N1MMA5</accession>
<gene>
    <name evidence="2" type="ORF">EBBID32_10550</name>
</gene>
<dbReference type="PIRSF" id="PIRSF036055">
    <property type="entry name" value="UCP036055"/>
    <property type="match status" value="1"/>
</dbReference>
<proteinExistence type="predicted"/>
<sequence>MTTTAQSIYDEAPLGAHIRFTDWTPRPPERFKRKLSAWKDRNSSGQLTQRSPAGTGSFPCPATFTLHEGDYGNDGIVVLSVSRVFAVTDQRGFEVTSVPPPGAALVVQAWDDHRELLHVAVDHTTAEAWLEQHGYHRAHVEIVGEAEIATKAA</sequence>
<organism evidence="2 3">
    <name type="scientific">Sphingobium indicum BiD32</name>
    <dbReference type="NCBI Taxonomy" id="1301087"/>
    <lineage>
        <taxon>Bacteria</taxon>
        <taxon>Pseudomonadati</taxon>
        <taxon>Pseudomonadota</taxon>
        <taxon>Alphaproteobacteria</taxon>
        <taxon>Sphingomonadales</taxon>
        <taxon>Sphingomonadaceae</taxon>
        <taxon>Sphingobium</taxon>
    </lineage>
</organism>
<dbReference type="OrthoDB" id="8304384at2"/>
<reference evidence="3" key="2">
    <citation type="submission" date="2013-04" db="EMBL/GenBank/DDBJ databases">
        <title>Bisphenol A degrading Sphingobium sp. strain BiD32.</title>
        <authorList>
            <person name="Nielsen J.L."/>
            <person name="Zhou N.A."/>
            <person name="Kjeldal H."/>
        </authorList>
    </citation>
    <scope>NUCLEOTIDE SEQUENCE [LARGE SCALE GENOMIC DNA]</scope>
    <source>
        <strain evidence="3">BiD32</strain>
    </source>
</reference>
<name>N1MMA5_9SPHN</name>
<evidence type="ECO:0000313" key="3">
    <source>
        <dbReference type="Proteomes" id="UP000013201"/>
    </source>
</evidence>
<feature type="compositionally biased region" description="Polar residues" evidence="1">
    <location>
        <begin position="43"/>
        <end position="54"/>
    </location>
</feature>
<evidence type="ECO:0000313" key="2">
    <source>
        <dbReference type="EMBL" id="CCW16717.1"/>
    </source>
</evidence>
<dbReference type="EMBL" id="CAVK010000055">
    <property type="protein sequence ID" value="CCW16717.1"/>
    <property type="molecule type" value="Genomic_DNA"/>
</dbReference>
<dbReference type="AlphaFoldDB" id="N1MMA5"/>
<feature type="region of interest" description="Disordered" evidence="1">
    <location>
        <begin position="35"/>
        <end position="58"/>
    </location>
</feature>
<dbReference type="InterPro" id="IPR017042">
    <property type="entry name" value="UCP036055"/>
</dbReference>
<keyword evidence="3" id="KW-1185">Reference proteome</keyword>
<evidence type="ECO:0000256" key="1">
    <source>
        <dbReference type="SAM" id="MobiDB-lite"/>
    </source>
</evidence>
<dbReference type="Proteomes" id="UP000013201">
    <property type="component" value="Unassembled WGS sequence"/>
</dbReference>
<dbReference type="RefSeq" id="WP_006952044.1">
    <property type="nucleotide sequence ID" value="NZ_CAVK010000055.1"/>
</dbReference>